<dbReference type="CDD" id="cd00063">
    <property type="entry name" value="FN3"/>
    <property type="match status" value="2"/>
</dbReference>
<reference evidence="2 3" key="1">
    <citation type="journal article" date="2023" name="Sci. Data">
        <title>Genome assembly of the Korean intertidal mud-creeper Batillaria attramentaria.</title>
        <authorList>
            <person name="Patra A.K."/>
            <person name="Ho P.T."/>
            <person name="Jun S."/>
            <person name="Lee S.J."/>
            <person name="Kim Y."/>
            <person name="Won Y.J."/>
        </authorList>
    </citation>
    <scope>NUCLEOTIDE SEQUENCE [LARGE SCALE GENOMIC DNA]</scope>
    <source>
        <strain evidence="2">Wonlab-2016</strain>
    </source>
</reference>
<gene>
    <name evidence="2" type="ORF">BaRGS_00034991</name>
</gene>
<feature type="region of interest" description="Disordered" evidence="1">
    <location>
        <begin position="1"/>
        <end position="33"/>
    </location>
</feature>
<dbReference type="Proteomes" id="UP001519460">
    <property type="component" value="Unassembled WGS sequence"/>
</dbReference>
<feature type="region of interest" description="Disordered" evidence="1">
    <location>
        <begin position="527"/>
        <end position="550"/>
    </location>
</feature>
<dbReference type="InterPro" id="IPR013783">
    <property type="entry name" value="Ig-like_fold"/>
</dbReference>
<sequence length="550" mass="63231">MASPMDQAPSTEDEPEEYRFEKREGESGRWDTIGTPKACTFTAKKLKRDTSYGFRVMAIKRLPSQPAVLENVILRASNEKLPPEGLKMSSPQDSDFVTLQWSAPTTSPGPSEYVVEVNDLGEWKKVPSLQLTNVERYFTGNIRKSDIGLKYPYFSFRVKAHYGGQAFSEPVETDCEVCNVLRSAPMRNILFMMDKLRKEPHAREELLKVVSAMINDGGGFFFIHATDPHDLGELDKDIDDKLRKLIPDNNLFDQMFERHFDADPHHIKFRVYPRERNSPLSTYCFNSPISLNKGIEEPTHAEMLKFLNALTNESVSPPEKHPPKDREDVYEKHVENKEVLGNNNKYVFQEDSRTQAKDVDRRKGERQEIPKDFFDRMMLGKYISAFSKARAGAVKIGIGEKKSRFQSRGFLFPTNEVREWVKGEVFTKILDSMFWYGSPEPKSCIEVEFCRVEADPQKMEQGDAGQLYVVEVKIRYYEGVAFSKASGPEAYTFSGPPGSSQTPDDVLLRMTFDKWLEENELQALDKKMHFRKYPDPRSGANDRQEQDMEH</sequence>
<proteinExistence type="predicted"/>
<evidence type="ECO:0000256" key="1">
    <source>
        <dbReference type="SAM" id="MobiDB-lite"/>
    </source>
</evidence>
<evidence type="ECO:0008006" key="4">
    <source>
        <dbReference type="Google" id="ProtNLM"/>
    </source>
</evidence>
<dbReference type="InterPro" id="IPR003961">
    <property type="entry name" value="FN3_dom"/>
</dbReference>
<keyword evidence="3" id="KW-1185">Reference proteome</keyword>
<evidence type="ECO:0000313" key="2">
    <source>
        <dbReference type="EMBL" id="KAK7473768.1"/>
    </source>
</evidence>
<dbReference type="AlphaFoldDB" id="A0ABD0JFP9"/>
<feature type="compositionally biased region" description="Basic and acidic residues" evidence="1">
    <location>
        <begin position="17"/>
        <end position="29"/>
    </location>
</feature>
<dbReference type="Gene3D" id="2.60.40.10">
    <property type="entry name" value="Immunoglobulins"/>
    <property type="match status" value="2"/>
</dbReference>
<comment type="caution">
    <text evidence="2">The sequence shown here is derived from an EMBL/GenBank/DDBJ whole genome shotgun (WGS) entry which is preliminary data.</text>
</comment>
<dbReference type="InterPro" id="IPR036116">
    <property type="entry name" value="FN3_sf"/>
</dbReference>
<accession>A0ABD0JFP9</accession>
<dbReference type="SUPFAM" id="SSF49265">
    <property type="entry name" value="Fibronectin type III"/>
    <property type="match status" value="1"/>
</dbReference>
<dbReference type="EMBL" id="JACVVK020000458">
    <property type="protein sequence ID" value="KAK7473768.1"/>
    <property type="molecule type" value="Genomic_DNA"/>
</dbReference>
<organism evidence="2 3">
    <name type="scientific">Batillaria attramentaria</name>
    <dbReference type="NCBI Taxonomy" id="370345"/>
    <lineage>
        <taxon>Eukaryota</taxon>
        <taxon>Metazoa</taxon>
        <taxon>Spiralia</taxon>
        <taxon>Lophotrochozoa</taxon>
        <taxon>Mollusca</taxon>
        <taxon>Gastropoda</taxon>
        <taxon>Caenogastropoda</taxon>
        <taxon>Sorbeoconcha</taxon>
        <taxon>Cerithioidea</taxon>
        <taxon>Batillariidae</taxon>
        <taxon>Batillaria</taxon>
    </lineage>
</organism>
<name>A0ABD0JFP9_9CAEN</name>
<evidence type="ECO:0000313" key="3">
    <source>
        <dbReference type="Proteomes" id="UP001519460"/>
    </source>
</evidence>
<protein>
    <recommendedName>
        <fullName evidence="4">Fibronectin type-III domain-containing protein</fullName>
    </recommendedName>
</protein>